<feature type="compositionally biased region" description="Pro residues" evidence="2">
    <location>
        <begin position="370"/>
        <end position="381"/>
    </location>
</feature>
<keyword evidence="1" id="KW-0175">Coiled coil</keyword>
<gene>
    <name evidence="3" type="ORF">M231_04730</name>
</gene>
<feature type="region of interest" description="Disordered" evidence="2">
    <location>
        <begin position="1"/>
        <end position="37"/>
    </location>
</feature>
<feature type="region of interest" description="Disordered" evidence="2">
    <location>
        <begin position="257"/>
        <end position="293"/>
    </location>
</feature>
<dbReference type="AlphaFoldDB" id="A0A4Q1BJP4"/>
<keyword evidence="4" id="KW-1185">Reference proteome</keyword>
<evidence type="ECO:0000256" key="1">
    <source>
        <dbReference type="SAM" id="Coils"/>
    </source>
</evidence>
<feature type="compositionally biased region" description="Polar residues" evidence="2">
    <location>
        <begin position="315"/>
        <end position="324"/>
    </location>
</feature>
<dbReference type="InParanoid" id="A0A4Q1BJP4"/>
<protein>
    <submittedName>
        <fullName evidence="3">Uncharacterized protein</fullName>
    </submittedName>
</protein>
<dbReference type="STRING" id="5217.A0A4Q1BJP4"/>
<organism evidence="3 4">
    <name type="scientific">Tremella mesenterica</name>
    <name type="common">Jelly fungus</name>
    <dbReference type="NCBI Taxonomy" id="5217"/>
    <lineage>
        <taxon>Eukaryota</taxon>
        <taxon>Fungi</taxon>
        <taxon>Dikarya</taxon>
        <taxon>Basidiomycota</taxon>
        <taxon>Agaricomycotina</taxon>
        <taxon>Tremellomycetes</taxon>
        <taxon>Tremellales</taxon>
        <taxon>Tremellaceae</taxon>
        <taxon>Tremella</taxon>
    </lineage>
</organism>
<evidence type="ECO:0000313" key="4">
    <source>
        <dbReference type="Proteomes" id="UP000289152"/>
    </source>
</evidence>
<feature type="compositionally biased region" description="Polar residues" evidence="2">
    <location>
        <begin position="23"/>
        <end position="32"/>
    </location>
</feature>
<dbReference type="OrthoDB" id="2535391at2759"/>
<sequence>MPPPAGIPAGPSATGEEFGGPEPSTSTAQSLPVTPASAHKGDDTWAFAHDAPLLPGDGRRFWMTDCFHVICDDKSHENKKGVCTYCKKQGIKVFSIHAQEPQIMLGWFSNSSGLFRAMERDLASADQALKSAKLRSDQLRYQNSQLERQVRKLRKETVHQAELMKSTQSHMLTLAAVQKELEKVKKEKDELQSIVNKHLVTQYNNGTPFVQASRLATVEEADESLEGETYDTGESNKRQRVSIAYTPKRFLTPASVGHHIRSNGTSTPVPGVLGTRTILPRSSTVPPGLNRLPRNNISNALQHYRFDQERFQTSTPLPHATSFNLHRDGPSAASTSGTFTDGLRVNGQSRRTEAETPAAGPSTHTYATPMGPPPLPPHLRK</sequence>
<proteinExistence type="predicted"/>
<reference evidence="3 4" key="1">
    <citation type="submission" date="2016-06" db="EMBL/GenBank/DDBJ databases">
        <title>Evolution of pathogenesis and genome organization in the Tremellales.</title>
        <authorList>
            <person name="Cuomo C."/>
            <person name="Litvintseva A."/>
            <person name="Heitman J."/>
            <person name="Chen Y."/>
            <person name="Sun S."/>
            <person name="Springer D."/>
            <person name="Dromer F."/>
            <person name="Young S."/>
            <person name="Zeng Q."/>
            <person name="Chapman S."/>
            <person name="Gujja S."/>
            <person name="Saif S."/>
            <person name="Birren B."/>
        </authorList>
    </citation>
    <scope>NUCLEOTIDE SEQUENCE [LARGE SCALE GENOMIC DNA]</scope>
    <source>
        <strain evidence="3 4">ATCC 28783</strain>
    </source>
</reference>
<dbReference type="Proteomes" id="UP000289152">
    <property type="component" value="Unassembled WGS sequence"/>
</dbReference>
<evidence type="ECO:0000256" key="2">
    <source>
        <dbReference type="SAM" id="MobiDB-lite"/>
    </source>
</evidence>
<comment type="caution">
    <text evidence="3">The sequence shown here is derived from an EMBL/GenBank/DDBJ whole genome shotgun (WGS) entry which is preliminary data.</text>
</comment>
<feature type="coiled-coil region" evidence="1">
    <location>
        <begin position="115"/>
        <end position="197"/>
    </location>
</feature>
<feature type="region of interest" description="Disordered" evidence="2">
    <location>
        <begin position="315"/>
        <end position="381"/>
    </location>
</feature>
<name>A0A4Q1BJP4_TREME</name>
<dbReference type="EMBL" id="SDIL01000056">
    <property type="protein sequence ID" value="RXK37944.1"/>
    <property type="molecule type" value="Genomic_DNA"/>
</dbReference>
<accession>A0A4Q1BJP4</accession>
<evidence type="ECO:0000313" key="3">
    <source>
        <dbReference type="EMBL" id="RXK37944.1"/>
    </source>
</evidence>